<dbReference type="InterPro" id="IPR049210">
    <property type="entry name" value="DUF6812"/>
</dbReference>
<dbReference type="Proteomes" id="UP000266287">
    <property type="component" value="Unassembled WGS sequence"/>
</dbReference>
<proteinExistence type="predicted"/>
<evidence type="ECO:0000313" key="2">
    <source>
        <dbReference type="Proteomes" id="UP000266287"/>
    </source>
</evidence>
<dbReference type="Pfam" id="PF20660">
    <property type="entry name" value="DUF6812"/>
    <property type="match status" value="1"/>
</dbReference>
<accession>A0A399G0F0</accession>
<name>A0A399G0F0_UNCN2</name>
<dbReference type="AlphaFoldDB" id="A0A399G0F0"/>
<protein>
    <submittedName>
        <fullName evidence="1">Uncharacterized protein</fullName>
    </submittedName>
</protein>
<evidence type="ECO:0000313" key="1">
    <source>
        <dbReference type="EMBL" id="RII01070.1"/>
    </source>
</evidence>
<sequence>MKAERETVEVIAFVPGYRINGIIHLPVGGRISDLVNIKEKRFVAITKASIYSEGTGRLSYKSEFINLNRDYIILIFPASGASNTQSGLQSNYKISL</sequence>
<dbReference type="EMBL" id="NDHY01000001">
    <property type="protein sequence ID" value="RII01070.1"/>
    <property type="molecule type" value="Genomic_DNA"/>
</dbReference>
<organism evidence="1 2">
    <name type="scientific">candidate division NPL-UPA2 bacterium Unc8</name>
    <dbReference type="NCBI Taxonomy" id="1980939"/>
    <lineage>
        <taxon>Bacteria</taxon>
    </lineage>
</organism>
<comment type="caution">
    <text evidence="1">The sequence shown here is derived from an EMBL/GenBank/DDBJ whole genome shotgun (WGS) entry which is preliminary data.</text>
</comment>
<reference evidence="1 2" key="1">
    <citation type="submission" date="2018-08" db="EMBL/GenBank/DDBJ databases">
        <title>Draft genome of candidate division NPL-UPA2 bacterium Unc8 that adapted to ultra-basic serpentinizing groundwater.</title>
        <authorList>
            <person name="Ishii S."/>
            <person name="Suzuki S."/>
            <person name="Nealson K.H."/>
        </authorList>
    </citation>
    <scope>NUCLEOTIDE SEQUENCE [LARGE SCALE GENOMIC DNA]</scope>
    <source>
        <strain evidence="1">Unc8</strain>
    </source>
</reference>
<gene>
    <name evidence="1" type="ORF">B9J77_00605</name>
</gene>